<sequence length="599" mass="67303">LNSCESDTLSSSDQKDDKANALVLCGKREHTLRWGAHSVSYNTLIGDEDDSCKPEKFEHKKAKNNRELYQLLVSSGSDSDGKVSPSAEICTDVRDSSQGFLRRTLVIPRNVRNRLSLTYPAGIAHFYRSSPKSVSTGDNQHPLLRPRKCQSHSLLADVRLTERREPSNTCLCQQTRNYNLVRSTVHNSLAGKTRAMYKSTDLLCDNALAHPSCSVPKGPVFEHSPLKTQRRGEQFNANIIYDLFHHKSDDNGDSKEHVDMFSTKTIEPSKGKGASSRADITRQDCQLPPFGLSRFLDFALAYLWVGPLVTVYWCNSWHIPENYLLPVDLVVSGWISGAVGYTLYFLASFFQEGITRFTVDRTRPVQFVIAQAYSYVMCWACVHQWRCVWVLLDEYTGVSTMNAAVTYASATTLLVLLRSHKATAAAPTTVRMDVPVEKHFFIGKYFDAKSGTWTKIGDSLFSVVVIDSLGIAVWRGLWEVLDLELSPDVKSMSGVWSLVISYGLAVVLFVTQVPIRRTSIYLENVHWLVHLAFEDVITILYTVVAINHWRGYWTLMDVYLPYKPVSHWFCHGASFMLLALGLAATSVPVLGCMRDGRLS</sequence>
<accession>A0AAV2IEB4</accession>
<protein>
    <submittedName>
        <fullName evidence="2">Uncharacterized protein</fullName>
    </submittedName>
</protein>
<feature type="transmembrane region" description="Helical" evidence="1">
    <location>
        <begin position="333"/>
        <end position="351"/>
    </location>
</feature>
<keyword evidence="3" id="KW-1185">Reference proteome</keyword>
<dbReference type="Pfam" id="PF15993">
    <property type="entry name" value="Fuseless"/>
    <property type="match status" value="1"/>
</dbReference>
<reference evidence="2 3" key="1">
    <citation type="submission" date="2024-04" db="EMBL/GenBank/DDBJ databases">
        <authorList>
            <consortium name="Genoscope - CEA"/>
            <person name="William W."/>
        </authorList>
    </citation>
    <scope>NUCLEOTIDE SEQUENCE [LARGE SCALE GENOMIC DNA]</scope>
</reference>
<name>A0AAV2IEB4_LYMST</name>
<feature type="transmembrane region" description="Helical" evidence="1">
    <location>
        <begin position="398"/>
        <end position="417"/>
    </location>
</feature>
<gene>
    <name evidence="2" type="ORF">GSLYS_00016576001</name>
</gene>
<feature type="transmembrane region" description="Helical" evidence="1">
    <location>
        <begin position="295"/>
        <end position="313"/>
    </location>
</feature>
<organism evidence="2 3">
    <name type="scientific">Lymnaea stagnalis</name>
    <name type="common">Great pond snail</name>
    <name type="synonym">Helix stagnalis</name>
    <dbReference type="NCBI Taxonomy" id="6523"/>
    <lineage>
        <taxon>Eukaryota</taxon>
        <taxon>Metazoa</taxon>
        <taxon>Spiralia</taxon>
        <taxon>Lophotrochozoa</taxon>
        <taxon>Mollusca</taxon>
        <taxon>Gastropoda</taxon>
        <taxon>Heterobranchia</taxon>
        <taxon>Euthyneura</taxon>
        <taxon>Panpulmonata</taxon>
        <taxon>Hygrophila</taxon>
        <taxon>Lymnaeoidea</taxon>
        <taxon>Lymnaeidae</taxon>
        <taxon>Lymnaea</taxon>
    </lineage>
</organism>
<feature type="transmembrane region" description="Helical" evidence="1">
    <location>
        <begin position="494"/>
        <end position="515"/>
    </location>
</feature>
<feature type="non-terminal residue" evidence="2">
    <location>
        <position position="1"/>
    </location>
</feature>
<keyword evidence="1" id="KW-1133">Transmembrane helix</keyword>
<evidence type="ECO:0000313" key="3">
    <source>
        <dbReference type="Proteomes" id="UP001497497"/>
    </source>
</evidence>
<dbReference type="Proteomes" id="UP001497497">
    <property type="component" value="Unassembled WGS sequence"/>
</dbReference>
<proteinExistence type="predicted"/>
<feature type="non-terminal residue" evidence="2">
    <location>
        <position position="599"/>
    </location>
</feature>
<dbReference type="EMBL" id="CAXITT010000521">
    <property type="protein sequence ID" value="CAL1543042.1"/>
    <property type="molecule type" value="Genomic_DNA"/>
</dbReference>
<dbReference type="AlphaFoldDB" id="A0AAV2IEB4"/>
<feature type="transmembrane region" description="Helical" evidence="1">
    <location>
        <begin position="527"/>
        <end position="546"/>
    </location>
</feature>
<dbReference type="PANTHER" id="PTHR35270:SF2">
    <property type="entry name" value="FUSELESS, ISOFORM A"/>
    <property type="match status" value="1"/>
</dbReference>
<keyword evidence="1" id="KW-0472">Membrane</keyword>
<feature type="transmembrane region" description="Helical" evidence="1">
    <location>
        <begin position="566"/>
        <end position="590"/>
    </location>
</feature>
<feature type="transmembrane region" description="Helical" evidence="1">
    <location>
        <begin position="456"/>
        <end position="474"/>
    </location>
</feature>
<evidence type="ECO:0000313" key="2">
    <source>
        <dbReference type="EMBL" id="CAL1543042.1"/>
    </source>
</evidence>
<keyword evidence="1" id="KW-0812">Transmembrane</keyword>
<evidence type="ECO:0000256" key="1">
    <source>
        <dbReference type="SAM" id="Phobius"/>
    </source>
</evidence>
<dbReference type="PANTHER" id="PTHR35270">
    <property type="entry name" value="FUSELESS, ISOFORM A"/>
    <property type="match status" value="1"/>
</dbReference>
<comment type="caution">
    <text evidence="2">The sequence shown here is derived from an EMBL/GenBank/DDBJ whole genome shotgun (WGS) entry which is preliminary data.</text>
</comment>
<dbReference type="InterPro" id="IPR032751">
    <property type="entry name" value="Fuseless"/>
</dbReference>